<feature type="compositionally biased region" description="Polar residues" evidence="1">
    <location>
        <begin position="1"/>
        <end position="14"/>
    </location>
</feature>
<keyword evidence="3" id="KW-1185">Reference proteome</keyword>
<dbReference type="AlphaFoldDB" id="A0A9W9WJA0"/>
<gene>
    <name evidence="2" type="ORF">N7530_009777</name>
</gene>
<dbReference type="Proteomes" id="UP001147760">
    <property type="component" value="Unassembled WGS sequence"/>
</dbReference>
<evidence type="ECO:0000313" key="3">
    <source>
        <dbReference type="Proteomes" id="UP001147760"/>
    </source>
</evidence>
<organism evidence="2 3">
    <name type="scientific">Penicillium desertorum</name>
    <dbReference type="NCBI Taxonomy" id="1303715"/>
    <lineage>
        <taxon>Eukaryota</taxon>
        <taxon>Fungi</taxon>
        <taxon>Dikarya</taxon>
        <taxon>Ascomycota</taxon>
        <taxon>Pezizomycotina</taxon>
        <taxon>Eurotiomycetes</taxon>
        <taxon>Eurotiomycetidae</taxon>
        <taxon>Eurotiales</taxon>
        <taxon>Aspergillaceae</taxon>
        <taxon>Penicillium</taxon>
    </lineage>
</organism>
<accession>A0A9W9WJA0</accession>
<reference evidence="2" key="2">
    <citation type="journal article" date="2023" name="IMA Fungus">
        <title>Comparative genomic study of the Penicillium genus elucidates a diverse pangenome and 15 lateral gene transfer events.</title>
        <authorList>
            <person name="Petersen C."/>
            <person name="Sorensen T."/>
            <person name="Nielsen M.R."/>
            <person name="Sondergaard T.E."/>
            <person name="Sorensen J.L."/>
            <person name="Fitzpatrick D.A."/>
            <person name="Frisvad J.C."/>
            <person name="Nielsen K.L."/>
        </authorList>
    </citation>
    <scope>NUCLEOTIDE SEQUENCE</scope>
    <source>
        <strain evidence="2">IBT 17660</strain>
    </source>
</reference>
<protein>
    <submittedName>
        <fullName evidence="2">Uncharacterized protein</fullName>
    </submittedName>
</protein>
<dbReference type="EMBL" id="JAPWDO010000006">
    <property type="protein sequence ID" value="KAJ5465990.1"/>
    <property type="molecule type" value="Genomic_DNA"/>
</dbReference>
<evidence type="ECO:0000313" key="2">
    <source>
        <dbReference type="EMBL" id="KAJ5465990.1"/>
    </source>
</evidence>
<proteinExistence type="predicted"/>
<comment type="caution">
    <text evidence="2">The sequence shown here is derived from an EMBL/GenBank/DDBJ whole genome shotgun (WGS) entry which is preliminary data.</text>
</comment>
<name>A0A9W9WJA0_9EURO</name>
<reference evidence="2" key="1">
    <citation type="submission" date="2022-12" db="EMBL/GenBank/DDBJ databases">
        <authorList>
            <person name="Petersen C."/>
        </authorList>
    </citation>
    <scope>NUCLEOTIDE SEQUENCE</scope>
    <source>
        <strain evidence="2">IBT 17660</strain>
    </source>
</reference>
<sequence length="99" mass="10930">MAGWATNSSCPNTGRETKSDVFPTTQITPSRTASLPVIAIGQRPPKKQNIKLPPIRTIFGDLLDARWMSQEQPWHIARSVKNSASFNNRQVTLAPSSNN</sequence>
<feature type="region of interest" description="Disordered" evidence="1">
    <location>
        <begin position="1"/>
        <end position="28"/>
    </location>
</feature>
<evidence type="ECO:0000256" key="1">
    <source>
        <dbReference type="SAM" id="MobiDB-lite"/>
    </source>
</evidence>